<keyword evidence="3" id="KW-1185">Reference proteome</keyword>
<dbReference type="EMBL" id="JAFHDT010000008">
    <property type="protein sequence ID" value="KAI7806371.1"/>
    <property type="molecule type" value="Genomic_DNA"/>
</dbReference>
<organism evidence="2 3">
    <name type="scientific">Triplophysa rosa</name>
    <name type="common">Cave loach</name>
    <dbReference type="NCBI Taxonomy" id="992332"/>
    <lineage>
        <taxon>Eukaryota</taxon>
        <taxon>Metazoa</taxon>
        <taxon>Chordata</taxon>
        <taxon>Craniata</taxon>
        <taxon>Vertebrata</taxon>
        <taxon>Euteleostomi</taxon>
        <taxon>Actinopterygii</taxon>
        <taxon>Neopterygii</taxon>
        <taxon>Teleostei</taxon>
        <taxon>Ostariophysi</taxon>
        <taxon>Cypriniformes</taxon>
        <taxon>Nemacheilidae</taxon>
        <taxon>Triplophysa</taxon>
    </lineage>
</organism>
<dbReference type="AlphaFoldDB" id="A0A9W7WQD4"/>
<dbReference type="Proteomes" id="UP001059041">
    <property type="component" value="Linkage Group LG8"/>
</dbReference>
<evidence type="ECO:0000313" key="3">
    <source>
        <dbReference type="Proteomes" id="UP001059041"/>
    </source>
</evidence>
<feature type="region of interest" description="Disordered" evidence="1">
    <location>
        <begin position="1"/>
        <end position="23"/>
    </location>
</feature>
<proteinExistence type="predicted"/>
<accession>A0A9W7WQD4</accession>
<reference evidence="2" key="1">
    <citation type="submission" date="2021-02" db="EMBL/GenBank/DDBJ databases">
        <title>Comparative genomics reveals that relaxation of natural selection precedes convergent phenotypic evolution of cavefish.</title>
        <authorList>
            <person name="Peng Z."/>
        </authorList>
    </citation>
    <scope>NUCLEOTIDE SEQUENCE</scope>
    <source>
        <tissue evidence="2">Muscle</tissue>
    </source>
</reference>
<dbReference type="OrthoDB" id="5877502at2759"/>
<feature type="compositionally biased region" description="Basic residues" evidence="1">
    <location>
        <begin position="7"/>
        <end position="19"/>
    </location>
</feature>
<name>A0A9W7WQD4_TRIRA</name>
<feature type="region of interest" description="Disordered" evidence="1">
    <location>
        <begin position="339"/>
        <end position="363"/>
    </location>
</feature>
<feature type="region of interest" description="Disordered" evidence="1">
    <location>
        <begin position="169"/>
        <end position="216"/>
    </location>
</feature>
<evidence type="ECO:0000256" key="1">
    <source>
        <dbReference type="SAM" id="MobiDB-lite"/>
    </source>
</evidence>
<sequence length="363" mass="40371">MEPRPVTNKRGRQGKKKKSAANSDIVFSARNGSIQTIPSLQKHLTSVTETVVGLQYVWEYRSPSKSAPPHYQCKLCKVQRLQKEIVSHILGWKHCFRYLKHLHKDKVPHEEEEAGKDPAVRKAIKAAAAEVENAEGRGQIKVVLREPCEVIAFQGMKSAQPWVGFPGNAGNHRPAPRGLQRDPFSDSQFMGHGGMAPMRRGPPDMGGFPSQGGYGNDMAIPDMEMMQREDMQQFSDDMHMGADGFEIGQRSEGMDRPFPDDDDAMNRGGDRIMGPGDSIPATLLKYLDNFRIENEDDAQIVLKVTQKLTDVLMDYRLRSISVPSLKPLSSTSLSSFSYSSSHVSHGSNDRYSGGMPGSSRFYN</sequence>
<comment type="caution">
    <text evidence="2">The sequence shown here is derived from an EMBL/GenBank/DDBJ whole genome shotgun (WGS) entry which is preliminary data.</text>
</comment>
<gene>
    <name evidence="2" type="ORF">IRJ41_004843</name>
</gene>
<evidence type="ECO:0000313" key="2">
    <source>
        <dbReference type="EMBL" id="KAI7806371.1"/>
    </source>
</evidence>
<protein>
    <submittedName>
        <fullName evidence="2">Uncharacterized protein</fullName>
    </submittedName>
</protein>